<reference evidence="2 3" key="1">
    <citation type="submission" date="2019-12" db="EMBL/GenBank/DDBJ databases">
        <title>The draft genomic sequence of strain Chitinophaga oryziterrae JCM 16595.</title>
        <authorList>
            <person name="Zhang X."/>
        </authorList>
    </citation>
    <scope>NUCLEOTIDE SEQUENCE [LARGE SCALE GENOMIC DNA]</scope>
    <source>
        <strain evidence="2 3">JCM 16595</strain>
    </source>
</reference>
<dbReference type="InterPro" id="IPR011008">
    <property type="entry name" value="Dimeric_a/b-barrel"/>
</dbReference>
<organism evidence="2 3">
    <name type="scientific">Chitinophaga oryziterrae</name>
    <dbReference type="NCBI Taxonomy" id="1031224"/>
    <lineage>
        <taxon>Bacteria</taxon>
        <taxon>Pseudomonadati</taxon>
        <taxon>Bacteroidota</taxon>
        <taxon>Chitinophagia</taxon>
        <taxon>Chitinophagales</taxon>
        <taxon>Chitinophagaceae</taxon>
        <taxon>Chitinophaga</taxon>
    </lineage>
</organism>
<comment type="caution">
    <text evidence="2">The sequence shown here is derived from an EMBL/GenBank/DDBJ whole genome shotgun (WGS) entry which is preliminary data.</text>
</comment>
<dbReference type="SUPFAM" id="SSF54909">
    <property type="entry name" value="Dimeric alpha+beta barrel"/>
    <property type="match status" value="1"/>
</dbReference>
<feature type="signal peptide" evidence="1">
    <location>
        <begin position="1"/>
        <end position="18"/>
    </location>
</feature>
<proteinExistence type="predicted"/>
<evidence type="ECO:0008006" key="4">
    <source>
        <dbReference type="Google" id="ProtNLM"/>
    </source>
</evidence>
<dbReference type="Proteomes" id="UP000468388">
    <property type="component" value="Unassembled WGS sequence"/>
</dbReference>
<dbReference type="OrthoDB" id="677630at2"/>
<evidence type="ECO:0000256" key="1">
    <source>
        <dbReference type="SAM" id="SignalP"/>
    </source>
</evidence>
<gene>
    <name evidence="2" type="ORF">GO495_00825</name>
</gene>
<keyword evidence="3" id="KW-1185">Reference proteome</keyword>
<dbReference type="RefSeq" id="WP_157297814.1">
    <property type="nucleotide sequence ID" value="NZ_BAAAZB010000005.1"/>
</dbReference>
<feature type="chain" id="PRO_5026713405" description="YCII-related domain-containing protein" evidence="1">
    <location>
        <begin position="19"/>
        <end position="149"/>
    </location>
</feature>
<dbReference type="AlphaFoldDB" id="A0A6N8J2X3"/>
<evidence type="ECO:0000313" key="2">
    <source>
        <dbReference type="EMBL" id="MVT39111.1"/>
    </source>
</evidence>
<dbReference type="Gene3D" id="3.30.70.1060">
    <property type="entry name" value="Dimeric alpha+beta barrel"/>
    <property type="match status" value="1"/>
</dbReference>
<protein>
    <recommendedName>
        <fullName evidence="4">YCII-related domain-containing protein</fullName>
    </recommendedName>
</protein>
<evidence type="ECO:0000313" key="3">
    <source>
        <dbReference type="Proteomes" id="UP000468388"/>
    </source>
</evidence>
<keyword evidence="1" id="KW-0732">Signal</keyword>
<name>A0A6N8J2X3_9BACT</name>
<sequence>MKPLLLIASLLLSMQLNAQHNPTVNTISSTTQNKTMKKFILVMRINPAGITPEQTKDIHDKWDALVPAWKAKGIYLQGNPIVAEGMVVTAKGAEKGAIYAETGRVVSVITIEAADMDEAVALARQTPLLQYGGSAEVRELPPPPPPAAK</sequence>
<dbReference type="EMBL" id="WRXO01000001">
    <property type="protein sequence ID" value="MVT39111.1"/>
    <property type="molecule type" value="Genomic_DNA"/>
</dbReference>
<accession>A0A6N8J2X3</accession>